<accession>A0ABM7VMW6</accession>
<evidence type="ECO:0000313" key="3">
    <source>
        <dbReference type="Proteomes" id="UP001354989"/>
    </source>
</evidence>
<dbReference type="Pfam" id="PF01526">
    <property type="entry name" value="DDE_Tnp_Tn3"/>
    <property type="match status" value="1"/>
</dbReference>
<keyword evidence="3" id="KW-1185">Reference proteome</keyword>
<protein>
    <recommendedName>
        <fullName evidence="1">Tn3 transposase DDE domain-containing protein</fullName>
    </recommendedName>
</protein>
<dbReference type="RefSeq" id="WP_338399589.1">
    <property type="nucleotide sequence ID" value="NZ_AP025301.1"/>
</dbReference>
<organism evidence="2 3">
    <name type="scientific">Persicobacter psychrovividus</name>
    <dbReference type="NCBI Taxonomy" id="387638"/>
    <lineage>
        <taxon>Bacteria</taxon>
        <taxon>Pseudomonadati</taxon>
        <taxon>Bacteroidota</taxon>
        <taxon>Cytophagia</taxon>
        <taxon>Cytophagales</taxon>
        <taxon>Persicobacteraceae</taxon>
        <taxon>Persicobacter</taxon>
    </lineage>
</organism>
<gene>
    <name evidence="2" type="ORF">PEPS_46400</name>
</gene>
<keyword evidence="2" id="KW-0614">Plasmid</keyword>
<dbReference type="Proteomes" id="UP001354989">
    <property type="component" value="Plasmid pPP9"/>
</dbReference>
<name>A0ABM7VMW6_9BACT</name>
<dbReference type="EMBL" id="AP025301">
    <property type="protein sequence ID" value="BDD02360.1"/>
    <property type="molecule type" value="Genomic_DNA"/>
</dbReference>
<geneLocation type="plasmid" evidence="2 3">
    <name>pPP9</name>
</geneLocation>
<feature type="domain" description="Tn3 transposase DDE" evidence="1">
    <location>
        <begin position="2"/>
        <end position="137"/>
    </location>
</feature>
<reference evidence="2 3" key="1">
    <citation type="submission" date="2021-12" db="EMBL/GenBank/DDBJ databases">
        <title>Genome sequencing of bacteria with rrn-lacking chromosome and rrn-plasmid.</title>
        <authorList>
            <person name="Anda M."/>
            <person name="Iwasaki W."/>
        </authorList>
    </citation>
    <scope>NUCLEOTIDE SEQUENCE [LARGE SCALE GENOMIC DNA]</scope>
    <source>
        <strain evidence="2 3">NBRC 101262</strain>
        <plasmid evidence="2 3">pPP9</plasmid>
    </source>
</reference>
<sequence length="152" mass="17784">MPSAILQKLGIHGRKTKLYKAFRELGRVRRTIFLCEYIQNTQVQQAIQQATTKIESYNSFCDWITFGGERIMTGDPIEQEKRVRYTTLIANNIMLHNVQQLTQIIKDLRSDNNTITEPMLQSLSPYMTDHIRRYGDFVLNIDNVPEPLVYEM</sequence>
<evidence type="ECO:0000259" key="1">
    <source>
        <dbReference type="Pfam" id="PF01526"/>
    </source>
</evidence>
<dbReference type="InterPro" id="IPR002513">
    <property type="entry name" value="Tn3_Tnp_DDE_dom"/>
</dbReference>
<evidence type="ECO:0000313" key="2">
    <source>
        <dbReference type="EMBL" id="BDD02360.1"/>
    </source>
</evidence>
<proteinExistence type="predicted"/>